<dbReference type="EnsemblMetazoa" id="Aqu2.1.27941_001">
    <property type="protein sequence ID" value="Aqu2.1.27941_001"/>
    <property type="gene ID" value="Aqu2.1.27941"/>
</dbReference>
<dbReference type="InParanoid" id="A0A1X7UJV3"/>
<organism evidence="2">
    <name type="scientific">Amphimedon queenslandica</name>
    <name type="common">Sponge</name>
    <dbReference type="NCBI Taxonomy" id="400682"/>
    <lineage>
        <taxon>Eukaryota</taxon>
        <taxon>Metazoa</taxon>
        <taxon>Porifera</taxon>
        <taxon>Demospongiae</taxon>
        <taxon>Heteroscleromorpha</taxon>
        <taxon>Haplosclerida</taxon>
        <taxon>Niphatidae</taxon>
        <taxon>Amphimedon</taxon>
    </lineage>
</organism>
<name>A0A1X7UJV3_AMPQE</name>
<feature type="region of interest" description="Disordered" evidence="1">
    <location>
        <begin position="1"/>
        <end position="37"/>
    </location>
</feature>
<accession>A0A1X7UJV3</accession>
<evidence type="ECO:0000256" key="1">
    <source>
        <dbReference type="SAM" id="MobiDB-lite"/>
    </source>
</evidence>
<proteinExistence type="predicted"/>
<evidence type="ECO:0000313" key="2">
    <source>
        <dbReference type="EnsemblMetazoa" id="Aqu2.1.27941_001"/>
    </source>
</evidence>
<sequence>MHTPPAHMTHTTMHTPTKLTKRQQRQVNQSAAHQGIPVHSLDLTTQEFQQLQEKYSSLEAVRAAADGRVSRAGPGFFRKDGLVYQHWKPPGRGEESEVEQLVVPRECRRMVLQLAHEIP</sequence>
<feature type="compositionally biased region" description="Low complexity" evidence="1">
    <location>
        <begin position="1"/>
        <end position="17"/>
    </location>
</feature>
<dbReference type="AlphaFoldDB" id="A0A1X7UJV3"/>
<protein>
    <submittedName>
        <fullName evidence="2">Uncharacterized protein</fullName>
    </submittedName>
</protein>
<reference evidence="2" key="1">
    <citation type="submission" date="2017-05" db="UniProtKB">
        <authorList>
            <consortium name="EnsemblMetazoa"/>
        </authorList>
    </citation>
    <scope>IDENTIFICATION</scope>
</reference>